<reference evidence="12 13" key="1">
    <citation type="submission" date="2013-11" db="EMBL/GenBank/DDBJ databases">
        <title>Draft genome of the bovine lungworm Dictyocaulus viviparus.</title>
        <authorList>
            <person name="Mitreva M."/>
        </authorList>
    </citation>
    <scope>NUCLEOTIDE SEQUENCE [LARGE SCALE GENOMIC DNA]</scope>
    <source>
        <strain evidence="12 13">HannoverDv2000</strain>
    </source>
</reference>
<keyword evidence="9" id="KW-0012">Acyltransferase</keyword>
<evidence type="ECO:0000256" key="8">
    <source>
        <dbReference type="ARBA" id="ARBA00023306"/>
    </source>
</evidence>
<comment type="subcellular location">
    <subcellularLocation>
        <location evidence="1">Nucleus</location>
    </subcellularLocation>
</comment>
<keyword evidence="8" id="KW-0131">Cell cycle</keyword>
<name>A0A0D8Y6L4_DICVI</name>
<dbReference type="Pfam" id="PF13880">
    <property type="entry name" value="Acetyltransf_13"/>
    <property type="match status" value="1"/>
</dbReference>
<gene>
    <name evidence="12" type="ORF">DICVIV_01354</name>
</gene>
<comment type="similarity">
    <text evidence="2">Belongs to the acetyltransferase family. ECO subfamily.</text>
</comment>
<keyword evidence="4" id="KW-0479">Metal-binding</keyword>
<dbReference type="EMBL" id="KN716164">
    <property type="protein sequence ID" value="KJH52508.1"/>
    <property type="molecule type" value="Genomic_DNA"/>
</dbReference>
<evidence type="ECO:0000313" key="12">
    <source>
        <dbReference type="EMBL" id="KJH52508.1"/>
    </source>
</evidence>
<keyword evidence="13" id="KW-1185">Reference proteome</keyword>
<sequence length="349" mass="39642">MEKQSRVTDFFAPSSDRKLKSVCAKTALFDVELKPLVRKKVRLSGGGSTDGQTILDAGQKNIGGVYCKQCDMMYSRDNATDLKMHEKHHNRYVNIKEVQVSSSMMNSWLRNQCHYQCQHGYVFRILPDSQSSLKSKVQQVIKDFVDTSVGFCVDLSIWGWDKRRTVWASLFNQKSMSLPMPTWLRISDSSGFAILLEIKKCSKSSSLADLKDFVDTSVGFCVDLSIWGWDKRRTVWASLFNQGSSYYIAGVVITEPLMSAQCSSTGKLIAGGDPLIGVNRIWTHPVFRKRGIASEILDIIRKWYFTGITVLRHRVAFSDPSDDGRRFAEKYIRRHANTENSLLVYTVTK</sequence>
<dbReference type="GO" id="GO:0061733">
    <property type="term" value="F:protein-lysine-acetyltransferase activity"/>
    <property type="evidence" value="ECO:0007669"/>
    <property type="project" value="TreeGrafter"/>
</dbReference>
<dbReference type="GO" id="GO:0008270">
    <property type="term" value="F:zinc ion binding"/>
    <property type="evidence" value="ECO:0007669"/>
    <property type="project" value="UniProtKB-KW"/>
</dbReference>
<evidence type="ECO:0008006" key="14">
    <source>
        <dbReference type="Google" id="ProtNLM"/>
    </source>
</evidence>
<feature type="domain" description="N-acetyltransferase ESCO zinc-finger" evidence="10">
    <location>
        <begin position="52"/>
        <end position="91"/>
    </location>
</feature>
<dbReference type="Pfam" id="PF13878">
    <property type="entry name" value="zf-C2H2_3"/>
    <property type="match status" value="1"/>
</dbReference>
<dbReference type="OrthoDB" id="428854at2759"/>
<dbReference type="Proteomes" id="UP000053766">
    <property type="component" value="Unassembled WGS sequence"/>
</dbReference>
<evidence type="ECO:0000256" key="6">
    <source>
        <dbReference type="ARBA" id="ARBA00022833"/>
    </source>
</evidence>
<evidence type="ECO:0000256" key="4">
    <source>
        <dbReference type="ARBA" id="ARBA00022723"/>
    </source>
</evidence>
<evidence type="ECO:0000313" key="13">
    <source>
        <dbReference type="Proteomes" id="UP000053766"/>
    </source>
</evidence>
<keyword evidence="6" id="KW-0862">Zinc</keyword>
<keyword evidence="3" id="KW-0808">Transferase</keyword>
<dbReference type="AlphaFoldDB" id="A0A0D8Y6L4"/>
<reference evidence="13" key="2">
    <citation type="journal article" date="2016" name="Sci. Rep.">
        <title>Dictyocaulus viviparus genome, variome and transcriptome elucidate lungworm biology and support future intervention.</title>
        <authorList>
            <person name="McNulty S.N."/>
            <person name="Strube C."/>
            <person name="Rosa B.A."/>
            <person name="Martin J.C."/>
            <person name="Tyagi R."/>
            <person name="Choi Y.J."/>
            <person name="Wang Q."/>
            <person name="Hallsworth Pepin K."/>
            <person name="Zhang X."/>
            <person name="Ozersky P."/>
            <person name="Wilson R.K."/>
            <person name="Sternberg P.W."/>
            <person name="Gasser R.B."/>
            <person name="Mitreva M."/>
        </authorList>
    </citation>
    <scope>NUCLEOTIDE SEQUENCE [LARGE SCALE GENOMIC DNA]</scope>
    <source>
        <strain evidence="13">HannoverDv2000</strain>
    </source>
</reference>
<dbReference type="GO" id="GO:0000785">
    <property type="term" value="C:chromatin"/>
    <property type="evidence" value="ECO:0007669"/>
    <property type="project" value="TreeGrafter"/>
</dbReference>
<keyword evidence="7" id="KW-0539">Nucleus</keyword>
<dbReference type="PANTHER" id="PTHR45884:SF2">
    <property type="entry name" value="N-ACETYLTRANSFERASE ECO"/>
    <property type="match status" value="1"/>
</dbReference>
<keyword evidence="5" id="KW-0863">Zinc-finger</keyword>
<dbReference type="PANTHER" id="PTHR45884">
    <property type="entry name" value="N-ACETYLTRANSFERASE ECO"/>
    <property type="match status" value="1"/>
</dbReference>
<evidence type="ECO:0000259" key="10">
    <source>
        <dbReference type="Pfam" id="PF13878"/>
    </source>
</evidence>
<dbReference type="STRING" id="29172.A0A0D8Y6L4"/>
<evidence type="ECO:0000256" key="2">
    <source>
        <dbReference type="ARBA" id="ARBA00005816"/>
    </source>
</evidence>
<accession>A0A0D8Y6L4</accession>
<dbReference type="GO" id="GO:0007064">
    <property type="term" value="P:mitotic sister chromatid cohesion"/>
    <property type="evidence" value="ECO:0007669"/>
    <property type="project" value="TreeGrafter"/>
</dbReference>
<proteinExistence type="inferred from homology"/>
<organism evidence="12 13">
    <name type="scientific">Dictyocaulus viviparus</name>
    <name type="common">Bovine lungworm</name>
    <dbReference type="NCBI Taxonomy" id="29172"/>
    <lineage>
        <taxon>Eukaryota</taxon>
        <taxon>Metazoa</taxon>
        <taxon>Ecdysozoa</taxon>
        <taxon>Nematoda</taxon>
        <taxon>Chromadorea</taxon>
        <taxon>Rhabditida</taxon>
        <taxon>Rhabditina</taxon>
        <taxon>Rhabditomorpha</taxon>
        <taxon>Strongyloidea</taxon>
        <taxon>Metastrongylidae</taxon>
        <taxon>Dictyocaulus</taxon>
    </lineage>
</organism>
<evidence type="ECO:0000256" key="7">
    <source>
        <dbReference type="ARBA" id="ARBA00023242"/>
    </source>
</evidence>
<evidence type="ECO:0000256" key="5">
    <source>
        <dbReference type="ARBA" id="ARBA00022771"/>
    </source>
</evidence>
<evidence type="ECO:0000256" key="9">
    <source>
        <dbReference type="ARBA" id="ARBA00023315"/>
    </source>
</evidence>
<dbReference type="GO" id="GO:0005634">
    <property type="term" value="C:nucleus"/>
    <property type="evidence" value="ECO:0007669"/>
    <property type="project" value="UniProtKB-SubCell"/>
</dbReference>
<dbReference type="InterPro" id="IPR028009">
    <property type="entry name" value="ESCO_Acetyltransf_dom"/>
</dbReference>
<evidence type="ECO:0000259" key="11">
    <source>
        <dbReference type="Pfam" id="PF13880"/>
    </source>
</evidence>
<feature type="domain" description="N-acetyltransferase ESCO acetyl-transferase" evidence="11">
    <location>
        <begin position="275"/>
        <end position="335"/>
    </location>
</feature>
<evidence type="ECO:0000256" key="3">
    <source>
        <dbReference type="ARBA" id="ARBA00022679"/>
    </source>
</evidence>
<protein>
    <recommendedName>
        <fullName evidence="14">N-acetyltransferase ESCO zinc-finger domain-containing protein</fullName>
    </recommendedName>
</protein>
<evidence type="ECO:0000256" key="1">
    <source>
        <dbReference type="ARBA" id="ARBA00004123"/>
    </source>
</evidence>
<dbReference type="InterPro" id="IPR028005">
    <property type="entry name" value="AcTrfase_ESCO_Znf_dom"/>
</dbReference>